<name>A0A2V5J6B9_9MICC</name>
<dbReference type="CDD" id="cd04301">
    <property type="entry name" value="NAT_SF"/>
    <property type="match status" value="1"/>
</dbReference>
<dbReference type="InterPro" id="IPR016181">
    <property type="entry name" value="Acyl_CoA_acyltransferase"/>
</dbReference>
<evidence type="ECO:0000313" key="2">
    <source>
        <dbReference type="EMBL" id="PYI38160.1"/>
    </source>
</evidence>
<gene>
    <name evidence="2" type="ORF">CVS30_11380</name>
</gene>
<evidence type="ECO:0000313" key="3">
    <source>
        <dbReference type="Proteomes" id="UP000247980"/>
    </source>
</evidence>
<protein>
    <submittedName>
        <fullName evidence="2">GNAT family N-acetyltransferase</fullName>
    </submittedName>
</protein>
<keyword evidence="3" id="KW-1185">Reference proteome</keyword>
<dbReference type="GO" id="GO:0016747">
    <property type="term" value="F:acyltransferase activity, transferring groups other than amino-acyl groups"/>
    <property type="evidence" value="ECO:0007669"/>
    <property type="project" value="InterPro"/>
</dbReference>
<evidence type="ECO:0000259" key="1">
    <source>
        <dbReference type="PROSITE" id="PS51186"/>
    </source>
</evidence>
<dbReference type="SUPFAM" id="SSF55729">
    <property type="entry name" value="Acyl-CoA N-acyltransferases (Nat)"/>
    <property type="match status" value="1"/>
</dbReference>
<dbReference type="EMBL" id="QJVC01000011">
    <property type="protein sequence ID" value="PYI38160.1"/>
    <property type="molecule type" value="Genomic_DNA"/>
</dbReference>
<proteinExistence type="predicted"/>
<comment type="caution">
    <text evidence="2">The sequence shown here is derived from an EMBL/GenBank/DDBJ whole genome shotgun (WGS) entry which is preliminary data.</text>
</comment>
<dbReference type="OrthoDB" id="3252279at2"/>
<reference evidence="2 3" key="1">
    <citation type="submission" date="2018-05" db="EMBL/GenBank/DDBJ databases">
        <title>Genetic diversity of glacier-inhabiting Cryobacterium bacteria in China and description of Cryobacterium mengkeensis sp. nov. and Arthrobacter glacialis sp. nov.</title>
        <authorList>
            <person name="Liu Q."/>
            <person name="Xin Y.-H."/>
        </authorList>
    </citation>
    <scope>NUCLEOTIDE SEQUENCE [LARGE SCALE GENOMIC DNA]</scope>
    <source>
        <strain evidence="2 3">B7</strain>
    </source>
</reference>
<dbReference type="AlphaFoldDB" id="A0A2V5J6B9"/>
<dbReference type="RefSeq" id="WP_110485463.1">
    <property type="nucleotide sequence ID" value="NZ_QJVC01000011.1"/>
</dbReference>
<dbReference type="InterPro" id="IPR000182">
    <property type="entry name" value="GNAT_dom"/>
</dbReference>
<feature type="domain" description="N-acetyltransferase" evidence="1">
    <location>
        <begin position="20"/>
        <end position="169"/>
    </location>
</feature>
<accession>A0A2V5J6B9</accession>
<keyword evidence="2" id="KW-0808">Transferase</keyword>
<organism evidence="2 3">
    <name type="scientific">Arthrobacter psychrolactophilus</name>
    <dbReference type="NCBI Taxonomy" id="92442"/>
    <lineage>
        <taxon>Bacteria</taxon>
        <taxon>Bacillati</taxon>
        <taxon>Actinomycetota</taxon>
        <taxon>Actinomycetes</taxon>
        <taxon>Micrococcales</taxon>
        <taxon>Micrococcaceae</taxon>
        <taxon>Arthrobacter</taxon>
    </lineage>
</organism>
<dbReference type="Pfam" id="PF00583">
    <property type="entry name" value="Acetyltransf_1"/>
    <property type="match status" value="1"/>
</dbReference>
<dbReference type="Proteomes" id="UP000247980">
    <property type="component" value="Unassembled WGS sequence"/>
</dbReference>
<dbReference type="Gene3D" id="3.40.630.30">
    <property type="match status" value="1"/>
</dbReference>
<sequence>MTDLVTLIAKTTPLERDLTFPYRTVEAADAARLGELYFTAYDTSVVGDSLDAALADMKESLAGKYGALLPAASHVALDEAGKIIAAVLVVDHAVGDDTPDTPFIIELITDRQHRRRGLAEDLVLATMDTLFNEGKSDVALRVEAGNSAALALYLSLDFRRWSPEETDDV</sequence>
<dbReference type="PROSITE" id="PS51186">
    <property type="entry name" value="GNAT"/>
    <property type="match status" value="1"/>
</dbReference>